<dbReference type="EMBL" id="JAVDQH010000007">
    <property type="protein sequence ID" value="MDR6244180.1"/>
    <property type="molecule type" value="Genomic_DNA"/>
</dbReference>
<accession>A0ABU1IY44</accession>
<sequence length="366" mass="42380">MNIWKAKVSQPVSYFKCGQFVCEDQWYHERLRLEQDYEVIIGIRGYLHIQVEEQRYTVGPGEVLFYQPGQLHYGFAPSEEGSSFYWLHFFYDGGENMEVQEVFELLDRQQGAAKEVAAGENEKIRRAINVTTPTNINNSTRAIETVEALGANSHTSQIQPLADSVLLPPFFKLVQPDKVYVQCQQLLDIAHSDYYSHLAADYMTTSLLIELTRQFIGSLSERTQANTVDRRFRQLLEWIRLRIMNNPSVQDVAVQFGCTPDHLTRQFRKKLGMSTLRYMNTVKIERAKELLLHSDASIKQIAYMLHFQDDKYFMKLFKQQEGLTPSQYRDAYPNTYMNTNSLDPDISLPAHLADKNPTYKGSRPYG</sequence>
<dbReference type="InterPro" id="IPR003313">
    <property type="entry name" value="AraC-bd"/>
</dbReference>
<evidence type="ECO:0000256" key="1">
    <source>
        <dbReference type="ARBA" id="ARBA00023015"/>
    </source>
</evidence>
<dbReference type="SUPFAM" id="SSF46689">
    <property type="entry name" value="Homeodomain-like"/>
    <property type="match status" value="2"/>
</dbReference>
<keyword evidence="3" id="KW-0804">Transcription</keyword>
<dbReference type="Proteomes" id="UP001185028">
    <property type="component" value="Unassembled WGS sequence"/>
</dbReference>
<dbReference type="SUPFAM" id="SSF51215">
    <property type="entry name" value="Regulatory protein AraC"/>
    <property type="match status" value="1"/>
</dbReference>
<name>A0ABU1IY44_9BACL</name>
<evidence type="ECO:0000256" key="3">
    <source>
        <dbReference type="ARBA" id="ARBA00023163"/>
    </source>
</evidence>
<comment type="caution">
    <text evidence="6">The sequence shown here is derived from an EMBL/GenBank/DDBJ whole genome shotgun (WGS) entry which is preliminary data.</text>
</comment>
<dbReference type="PANTHER" id="PTHR43280">
    <property type="entry name" value="ARAC-FAMILY TRANSCRIPTIONAL REGULATOR"/>
    <property type="match status" value="1"/>
</dbReference>
<protein>
    <submittedName>
        <fullName evidence="6">AraC-like DNA-binding protein</fullName>
    </submittedName>
</protein>
<dbReference type="PANTHER" id="PTHR43280:SF2">
    <property type="entry name" value="HTH-TYPE TRANSCRIPTIONAL REGULATOR EXSA"/>
    <property type="match status" value="1"/>
</dbReference>
<dbReference type="InterPro" id="IPR009057">
    <property type="entry name" value="Homeodomain-like_sf"/>
</dbReference>
<evidence type="ECO:0000256" key="2">
    <source>
        <dbReference type="ARBA" id="ARBA00023125"/>
    </source>
</evidence>
<feature type="domain" description="HTH araC/xylS-type" evidence="5">
    <location>
        <begin position="233"/>
        <end position="331"/>
    </location>
</feature>
<dbReference type="SMART" id="SM00342">
    <property type="entry name" value="HTH_ARAC"/>
    <property type="match status" value="1"/>
</dbReference>
<dbReference type="Gene3D" id="2.60.120.10">
    <property type="entry name" value="Jelly Rolls"/>
    <property type="match status" value="1"/>
</dbReference>
<dbReference type="RefSeq" id="WP_188776297.1">
    <property type="nucleotide sequence ID" value="NZ_BMMB01000006.1"/>
</dbReference>
<feature type="region of interest" description="Disordered" evidence="4">
    <location>
        <begin position="347"/>
        <end position="366"/>
    </location>
</feature>
<keyword evidence="1" id="KW-0805">Transcription regulation</keyword>
<dbReference type="Pfam" id="PF02311">
    <property type="entry name" value="AraC_binding"/>
    <property type="match status" value="1"/>
</dbReference>
<proteinExistence type="predicted"/>
<dbReference type="InterPro" id="IPR037923">
    <property type="entry name" value="HTH-like"/>
</dbReference>
<dbReference type="Pfam" id="PF12833">
    <property type="entry name" value="HTH_18"/>
    <property type="match status" value="1"/>
</dbReference>
<reference evidence="6 7" key="1">
    <citation type="submission" date="2023-07" db="EMBL/GenBank/DDBJ databases">
        <title>Genomic Encyclopedia of Type Strains, Phase IV (KMG-IV): sequencing the most valuable type-strain genomes for metagenomic binning, comparative biology and taxonomic classification.</title>
        <authorList>
            <person name="Goeker M."/>
        </authorList>
    </citation>
    <scope>NUCLEOTIDE SEQUENCE [LARGE SCALE GENOMIC DNA]</scope>
    <source>
        <strain evidence="6 7">DSM 22170</strain>
    </source>
</reference>
<evidence type="ECO:0000313" key="6">
    <source>
        <dbReference type="EMBL" id="MDR6244180.1"/>
    </source>
</evidence>
<dbReference type="Gene3D" id="1.10.10.60">
    <property type="entry name" value="Homeodomain-like"/>
    <property type="match status" value="2"/>
</dbReference>
<organism evidence="6 7">
    <name type="scientific">Paenibacillus hunanensis</name>
    <dbReference type="NCBI Taxonomy" id="539262"/>
    <lineage>
        <taxon>Bacteria</taxon>
        <taxon>Bacillati</taxon>
        <taxon>Bacillota</taxon>
        <taxon>Bacilli</taxon>
        <taxon>Bacillales</taxon>
        <taxon>Paenibacillaceae</taxon>
        <taxon>Paenibacillus</taxon>
    </lineage>
</organism>
<dbReference type="InterPro" id="IPR014710">
    <property type="entry name" value="RmlC-like_jellyroll"/>
</dbReference>
<dbReference type="InterPro" id="IPR018060">
    <property type="entry name" value="HTH_AraC"/>
</dbReference>
<keyword evidence="2" id="KW-0238">DNA-binding</keyword>
<gene>
    <name evidence="6" type="ORF">JOC58_002073</name>
</gene>
<dbReference type="PROSITE" id="PS01124">
    <property type="entry name" value="HTH_ARAC_FAMILY_2"/>
    <property type="match status" value="1"/>
</dbReference>
<keyword evidence="7" id="KW-1185">Reference proteome</keyword>
<evidence type="ECO:0000256" key="4">
    <source>
        <dbReference type="SAM" id="MobiDB-lite"/>
    </source>
</evidence>
<evidence type="ECO:0000313" key="7">
    <source>
        <dbReference type="Proteomes" id="UP001185028"/>
    </source>
</evidence>
<evidence type="ECO:0000259" key="5">
    <source>
        <dbReference type="PROSITE" id="PS01124"/>
    </source>
</evidence>